<feature type="domain" description="Tripartite ATP-independent periplasmic transporters DctQ component" evidence="8">
    <location>
        <begin position="41"/>
        <end position="175"/>
    </location>
</feature>
<keyword evidence="2 7" id="KW-0813">Transport</keyword>
<evidence type="ECO:0000256" key="1">
    <source>
        <dbReference type="ARBA" id="ARBA00004651"/>
    </source>
</evidence>
<evidence type="ECO:0000256" key="2">
    <source>
        <dbReference type="ARBA" id="ARBA00022448"/>
    </source>
</evidence>
<comment type="subunit">
    <text evidence="7">The complex comprises the extracytoplasmic solute receptor protein and the two transmembrane proteins.</text>
</comment>
<keyword evidence="3" id="KW-1003">Cell membrane</keyword>
<feature type="transmembrane region" description="Helical" evidence="7">
    <location>
        <begin position="151"/>
        <end position="181"/>
    </location>
</feature>
<protein>
    <recommendedName>
        <fullName evidence="7">TRAP transporter small permease protein</fullName>
    </recommendedName>
</protein>
<keyword evidence="5 7" id="KW-1133">Transmembrane helix</keyword>
<comment type="subcellular location">
    <subcellularLocation>
        <location evidence="7">Cell inner membrane</location>
        <topology evidence="7">Multi-pass membrane protein</topology>
    </subcellularLocation>
    <subcellularLocation>
        <location evidence="1">Cell membrane</location>
        <topology evidence="1">Multi-pass membrane protein</topology>
    </subcellularLocation>
</comment>
<dbReference type="Proteomes" id="UP001559025">
    <property type="component" value="Unassembled WGS sequence"/>
</dbReference>
<gene>
    <name evidence="9" type="ORF">V1479_15195</name>
</gene>
<sequence length="191" mass="20390">MLPATLGELRTGYRPVDLAARLLDRLTVAMSVVGTLGILAIMVLIACDVIGRGMFGRPIMGVPEIISMSILGIVFLQLANTLARGKLTRADALINQLARRAPRAGLFVDAVMHAAGALLTGVLVTAFYPLFLRSYGRNETVGTVGQFIAPIWPVHFIVLAGATVLCAVFVMRAVALFILAFQSAAQERSEP</sequence>
<keyword evidence="7" id="KW-0997">Cell inner membrane</keyword>
<dbReference type="Pfam" id="PF04290">
    <property type="entry name" value="DctQ"/>
    <property type="match status" value="1"/>
</dbReference>
<evidence type="ECO:0000256" key="5">
    <source>
        <dbReference type="ARBA" id="ARBA00022989"/>
    </source>
</evidence>
<evidence type="ECO:0000256" key="6">
    <source>
        <dbReference type="ARBA" id="ARBA00023136"/>
    </source>
</evidence>
<evidence type="ECO:0000313" key="10">
    <source>
        <dbReference type="Proteomes" id="UP001559025"/>
    </source>
</evidence>
<keyword evidence="4 7" id="KW-0812">Transmembrane</keyword>
<reference evidence="9 10" key="1">
    <citation type="submission" date="2024-01" db="EMBL/GenBank/DDBJ databases">
        <title>New evidence supports the origin of RcGTA from prophage.</title>
        <authorList>
            <person name="Xu Y."/>
            <person name="Liu B."/>
            <person name="Chen F."/>
        </authorList>
    </citation>
    <scope>NUCLEOTIDE SEQUENCE [LARGE SCALE GENOMIC DNA]</scope>
    <source>
        <strain evidence="9 10">CBW1107-2</strain>
    </source>
</reference>
<keyword evidence="10" id="KW-1185">Reference proteome</keyword>
<evidence type="ECO:0000256" key="7">
    <source>
        <dbReference type="RuleBase" id="RU369079"/>
    </source>
</evidence>
<evidence type="ECO:0000259" key="8">
    <source>
        <dbReference type="Pfam" id="PF04290"/>
    </source>
</evidence>
<dbReference type="RefSeq" id="WP_368803663.1">
    <property type="nucleotide sequence ID" value="NZ_JAZHFV010000005.1"/>
</dbReference>
<dbReference type="EMBL" id="JAZHFV010000005">
    <property type="protein sequence ID" value="MEX4008658.1"/>
    <property type="molecule type" value="Genomic_DNA"/>
</dbReference>
<comment type="caution">
    <text evidence="9">The sequence shown here is derived from an EMBL/GenBank/DDBJ whole genome shotgun (WGS) entry which is preliminary data.</text>
</comment>
<name>A0ABV3WVF3_9HYPH</name>
<accession>A0ABV3WVF3</accession>
<evidence type="ECO:0000256" key="4">
    <source>
        <dbReference type="ARBA" id="ARBA00022692"/>
    </source>
</evidence>
<evidence type="ECO:0000256" key="3">
    <source>
        <dbReference type="ARBA" id="ARBA00022475"/>
    </source>
</evidence>
<feature type="transmembrane region" description="Helical" evidence="7">
    <location>
        <begin position="26"/>
        <end position="45"/>
    </location>
</feature>
<feature type="transmembrane region" description="Helical" evidence="7">
    <location>
        <begin position="104"/>
        <end position="131"/>
    </location>
</feature>
<comment type="similarity">
    <text evidence="7">Belongs to the TRAP transporter small permease family.</text>
</comment>
<feature type="transmembrane region" description="Helical" evidence="7">
    <location>
        <begin position="65"/>
        <end position="83"/>
    </location>
</feature>
<evidence type="ECO:0000313" key="9">
    <source>
        <dbReference type="EMBL" id="MEX4008658.1"/>
    </source>
</evidence>
<comment type="function">
    <text evidence="7">Part of the tripartite ATP-independent periplasmic (TRAP) transport system.</text>
</comment>
<organism evidence="9 10">
    <name type="scientific">Neoaquamicrobium sediminum</name>
    <dbReference type="NCBI Taxonomy" id="1849104"/>
    <lineage>
        <taxon>Bacteria</taxon>
        <taxon>Pseudomonadati</taxon>
        <taxon>Pseudomonadota</taxon>
        <taxon>Alphaproteobacteria</taxon>
        <taxon>Hyphomicrobiales</taxon>
        <taxon>Phyllobacteriaceae</taxon>
        <taxon>Neoaquamicrobium</taxon>
    </lineage>
</organism>
<keyword evidence="6 7" id="KW-0472">Membrane</keyword>
<proteinExistence type="inferred from homology"/>
<dbReference type="InterPro" id="IPR055348">
    <property type="entry name" value="DctQ"/>
</dbReference>